<dbReference type="Proteomes" id="UP000633814">
    <property type="component" value="Unassembled WGS sequence"/>
</dbReference>
<dbReference type="Pfam" id="PF12146">
    <property type="entry name" value="Hydrolase_4"/>
    <property type="match status" value="1"/>
</dbReference>
<sequence>MADVTFNPIQPLATEQQLAKYWPDTLLPFWRQMQHGQFAGVAGVPIHYSYHLTPGAHTAWVISSGRIETAIKYSELMLELTTAGYSVFILDHRGQGRSGRMLPDSQLGYVADFADYQHDLESFLRQVVKPAAHQKHVLLAHSMGAAIAAGLITQPPWQEWQSFFCAAILCSPMFGIYTGMVPSNVAEPLALLYCQLRRWWQPNAPRYFPMQLAYKDKAFAHNELTQSQARYQALRHCYQTEPQLQLGGVTCTWLHQAILAMKRLRRSAHHCQTPVLLLQAGADQVVANRAQLAWFKQLPKALPHSFKIIEGAKHELLMEQDNLRQQALVHINQFLQQLPTFANKALK</sequence>
<feature type="domain" description="Serine aminopeptidase S33" evidence="1">
    <location>
        <begin position="60"/>
        <end position="321"/>
    </location>
</feature>
<keyword evidence="3" id="KW-1185">Reference proteome</keyword>
<dbReference type="SUPFAM" id="SSF53474">
    <property type="entry name" value="alpha/beta-Hydrolases"/>
    <property type="match status" value="1"/>
</dbReference>
<gene>
    <name evidence="2" type="ORF">JAO78_000730</name>
</gene>
<comment type="caution">
    <text evidence="2">The sequence shown here is derived from an EMBL/GenBank/DDBJ whole genome shotgun (WGS) entry which is preliminary data.</text>
</comment>
<accession>A0ABS8BZ55</accession>
<organism evidence="2 3">
    <name type="scientific">Alishewanella maricola</name>
    <dbReference type="NCBI Taxonomy" id="2795740"/>
    <lineage>
        <taxon>Bacteria</taxon>
        <taxon>Pseudomonadati</taxon>
        <taxon>Pseudomonadota</taxon>
        <taxon>Gammaproteobacteria</taxon>
        <taxon>Alteromonadales</taxon>
        <taxon>Alteromonadaceae</taxon>
        <taxon>Alishewanella</taxon>
    </lineage>
</organism>
<dbReference type="Gene3D" id="3.40.50.1820">
    <property type="entry name" value="alpha/beta hydrolase"/>
    <property type="match status" value="1"/>
</dbReference>
<dbReference type="RefSeq" id="WP_226749438.1">
    <property type="nucleotide sequence ID" value="NZ_JAEINI020000001.1"/>
</dbReference>
<dbReference type="InterPro" id="IPR022742">
    <property type="entry name" value="Hydrolase_4"/>
</dbReference>
<dbReference type="InterPro" id="IPR029058">
    <property type="entry name" value="AB_hydrolase_fold"/>
</dbReference>
<dbReference type="GO" id="GO:0016787">
    <property type="term" value="F:hydrolase activity"/>
    <property type="evidence" value="ECO:0007669"/>
    <property type="project" value="UniProtKB-KW"/>
</dbReference>
<protein>
    <submittedName>
        <fullName evidence="2">Alpha/beta fold hydrolase</fullName>
    </submittedName>
</protein>
<name>A0ABS8BZ55_9ALTE</name>
<dbReference type="InterPro" id="IPR051044">
    <property type="entry name" value="MAG_DAG_Lipase"/>
</dbReference>
<evidence type="ECO:0000313" key="3">
    <source>
        <dbReference type="Proteomes" id="UP000633814"/>
    </source>
</evidence>
<evidence type="ECO:0000313" key="2">
    <source>
        <dbReference type="EMBL" id="MCB5225342.1"/>
    </source>
</evidence>
<keyword evidence="2" id="KW-0378">Hydrolase</keyword>
<dbReference type="PANTHER" id="PTHR11614">
    <property type="entry name" value="PHOSPHOLIPASE-RELATED"/>
    <property type="match status" value="1"/>
</dbReference>
<evidence type="ECO:0000259" key="1">
    <source>
        <dbReference type="Pfam" id="PF12146"/>
    </source>
</evidence>
<dbReference type="EMBL" id="JAEINI020000001">
    <property type="protein sequence ID" value="MCB5225342.1"/>
    <property type="molecule type" value="Genomic_DNA"/>
</dbReference>
<proteinExistence type="predicted"/>
<reference evidence="2 3" key="1">
    <citation type="submission" date="2021-10" db="EMBL/GenBank/DDBJ databases">
        <title>Alishewanella koreense sp. nov. isolated from seawater of southwestern coast in South Korea and the proposal for the reclassification of Rheinheimera perlucida and Rheinheimera tuosuensis as Arsukibacterium perlucida and Arsukibacterium tuosuensis.</title>
        <authorList>
            <person name="Kim K.H."/>
            <person name="Ruan W."/>
            <person name="Kim K.R."/>
            <person name="Baek J.H."/>
            <person name="Jeon C.O."/>
        </authorList>
    </citation>
    <scope>NUCLEOTIDE SEQUENCE [LARGE SCALE GENOMIC DNA]</scope>
    <source>
        <strain evidence="2 3">16-MA</strain>
    </source>
</reference>